<dbReference type="EMBL" id="SPHZ02000010">
    <property type="protein sequence ID" value="KAF0894869.1"/>
    <property type="molecule type" value="Genomic_DNA"/>
</dbReference>
<organism evidence="2 3">
    <name type="scientific">Oryza meyeriana var. granulata</name>
    <dbReference type="NCBI Taxonomy" id="110450"/>
    <lineage>
        <taxon>Eukaryota</taxon>
        <taxon>Viridiplantae</taxon>
        <taxon>Streptophyta</taxon>
        <taxon>Embryophyta</taxon>
        <taxon>Tracheophyta</taxon>
        <taxon>Spermatophyta</taxon>
        <taxon>Magnoliopsida</taxon>
        <taxon>Liliopsida</taxon>
        <taxon>Poales</taxon>
        <taxon>Poaceae</taxon>
        <taxon>BOP clade</taxon>
        <taxon>Oryzoideae</taxon>
        <taxon>Oryzeae</taxon>
        <taxon>Oryzinae</taxon>
        <taxon>Oryza</taxon>
        <taxon>Oryza meyeriana</taxon>
    </lineage>
</organism>
<dbReference type="Proteomes" id="UP000479710">
    <property type="component" value="Unassembled WGS sequence"/>
</dbReference>
<feature type="region of interest" description="Disordered" evidence="1">
    <location>
        <begin position="1"/>
        <end position="43"/>
    </location>
</feature>
<evidence type="ECO:0000313" key="3">
    <source>
        <dbReference type="Proteomes" id="UP000479710"/>
    </source>
</evidence>
<protein>
    <submittedName>
        <fullName evidence="2">Uncharacterized protein</fullName>
    </submittedName>
</protein>
<evidence type="ECO:0000313" key="2">
    <source>
        <dbReference type="EMBL" id="KAF0894869.1"/>
    </source>
</evidence>
<keyword evidence="3" id="KW-1185">Reference proteome</keyword>
<feature type="compositionally biased region" description="Pro residues" evidence="1">
    <location>
        <begin position="30"/>
        <end position="40"/>
    </location>
</feature>
<gene>
    <name evidence="2" type="ORF">E2562_004877</name>
</gene>
<comment type="caution">
    <text evidence="2">The sequence shown here is derived from an EMBL/GenBank/DDBJ whole genome shotgun (WGS) entry which is preliminary data.</text>
</comment>
<dbReference type="AlphaFoldDB" id="A0A6G1C3R1"/>
<name>A0A6G1C3R1_9ORYZ</name>
<reference evidence="2 3" key="1">
    <citation type="submission" date="2019-11" db="EMBL/GenBank/DDBJ databases">
        <title>Whole genome sequence of Oryza granulata.</title>
        <authorList>
            <person name="Li W."/>
        </authorList>
    </citation>
    <scope>NUCLEOTIDE SEQUENCE [LARGE SCALE GENOMIC DNA]</scope>
    <source>
        <strain evidence="3">cv. Menghai</strain>
        <tissue evidence="2">Leaf</tissue>
    </source>
</reference>
<proteinExistence type="predicted"/>
<sequence>MALSRPCSCKSGVDDSTPDLYSERRSNAHPLPPPSTPRPCVPAGARLQSYSGAVPWRPGGSKVPQAYEVVEAAGFMMASPS</sequence>
<accession>A0A6G1C3R1</accession>
<evidence type="ECO:0000256" key="1">
    <source>
        <dbReference type="SAM" id="MobiDB-lite"/>
    </source>
</evidence>